<evidence type="ECO:0000313" key="1">
    <source>
        <dbReference type="EMBL" id="ADM80120.1"/>
    </source>
</evidence>
<name>E1A231_9CAUD</name>
<dbReference type="RefSeq" id="YP_003969566.1">
    <property type="nucleotide sequence ID" value="NC_014636.1"/>
</dbReference>
<gene>
    <name evidence="1" type="ORF">phiAS5_ORF0277</name>
</gene>
<dbReference type="OrthoDB" id="23138at10239"/>
<dbReference type="Proteomes" id="UP000002236">
    <property type="component" value="Segment"/>
</dbReference>
<proteinExistence type="predicted"/>
<dbReference type="GeneID" id="9861684"/>
<evidence type="ECO:0000313" key="2">
    <source>
        <dbReference type="Proteomes" id="UP000002236"/>
    </source>
</evidence>
<sequence length="75" mass="8566">MFLNELLPDNARNGLRIQGKPKAMSDAEFKNARRVMMNLVKHHDVIMRLIEDAAFDCKDDNEMAALGQIHKDLSL</sequence>
<dbReference type="EMBL" id="HM452126">
    <property type="protein sequence ID" value="ADM80120.1"/>
    <property type="molecule type" value="Genomic_DNA"/>
</dbReference>
<accession>E1A231</accession>
<protein>
    <submittedName>
        <fullName evidence="1">Uncharacterized protein</fullName>
    </submittedName>
</protein>
<dbReference type="KEGG" id="vg:9861684"/>
<organism evidence="1 2">
    <name type="scientific">Aeromonas phage phiAS5</name>
    <dbReference type="NCBI Taxonomy" id="879630"/>
    <lineage>
        <taxon>Viruses</taxon>
        <taxon>Duplodnaviria</taxon>
        <taxon>Heunggongvirae</taxon>
        <taxon>Uroviricota</taxon>
        <taxon>Caudoviricetes</taxon>
        <taxon>Pantevenvirales</taxon>
        <taxon>Straboviridae</taxon>
        <taxon>Chrysonvirus</taxon>
        <taxon>Chrysonvirus as5</taxon>
    </lineage>
</organism>
<reference evidence="1 2" key="1">
    <citation type="journal article" date="2012" name="Vet. Microbiol.">
        <title>Complete genome sequence and characterization of a broad-host range T4-like bacteriophage phiAS5 infecting Aeromonas salmonicida subsp. salmonicida.</title>
        <authorList>
            <person name="Kim J.H."/>
            <person name="Son J.S."/>
            <person name="Choi Y.J."/>
            <person name="Choresca C.H.Jr."/>
            <person name="Shin S.P."/>
            <person name="Han J.E."/>
            <person name="Jun J.W."/>
            <person name="Park S.C."/>
        </authorList>
    </citation>
    <scope>NUCLEOTIDE SEQUENCE [LARGE SCALE GENOMIC DNA]</scope>
</reference>
<keyword evidence="2" id="KW-1185">Reference proteome</keyword>